<sequence length="104" mass="11756">MPWANKRRRLLVALLSSCCGRHQTTTAATADLRTRSEKERRCTAATDKQVSVRDMLMQMWAGPAPRQMMSGRIGDVRRLVWRLWQHQHVGTIDLSSAVVAGHTS</sequence>
<dbReference type="WBParaSite" id="PSAMB.scaffold231size63335.g3789.t1">
    <property type="protein sequence ID" value="PSAMB.scaffold231size63335.g3789.t1"/>
    <property type="gene ID" value="PSAMB.scaffold231size63335.g3789"/>
</dbReference>
<feature type="chain" id="PRO_5037595763" evidence="1">
    <location>
        <begin position="27"/>
        <end position="104"/>
    </location>
</feature>
<dbReference type="AlphaFoldDB" id="A0A914VQE6"/>
<evidence type="ECO:0000313" key="2">
    <source>
        <dbReference type="Proteomes" id="UP000887566"/>
    </source>
</evidence>
<evidence type="ECO:0000313" key="3">
    <source>
        <dbReference type="WBParaSite" id="PSAMB.scaffold231size63335.g3789.t1"/>
    </source>
</evidence>
<feature type="signal peptide" evidence="1">
    <location>
        <begin position="1"/>
        <end position="26"/>
    </location>
</feature>
<accession>A0A914VQE6</accession>
<name>A0A914VQE6_9BILA</name>
<protein>
    <submittedName>
        <fullName evidence="3">Secreted protein</fullName>
    </submittedName>
</protein>
<keyword evidence="1" id="KW-0732">Signal</keyword>
<dbReference type="Proteomes" id="UP000887566">
    <property type="component" value="Unplaced"/>
</dbReference>
<proteinExistence type="predicted"/>
<organism evidence="2 3">
    <name type="scientific">Plectus sambesii</name>
    <dbReference type="NCBI Taxonomy" id="2011161"/>
    <lineage>
        <taxon>Eukaryota</taxon>
        <taxon>Metazoa</taxon>
        <taxon>Ecdysozoa</taxon>
        <taxon>Nematoda</taxon>
        <taxon>Chromadorea</taxon>
        <taxon>Plectida</taxon>
        <taxon>Plectina</taxon>
        <taxon>Plectoidea</taxon>
        <taxon>Plectidae</taxon>
        <taxon>Plectus</taxon>
    </lineage>
</organism>
<evidence type="ECO:0000256" key="1">
    <source>
        <dbReference type="SAM" id="SignalP"/>
    </source>
</evidence>
<reference evidence="3" key="1">
    <citation type="submission" date="2022-11" db="UniProtKB">
        <authorList>
            <consortium name="WormBaseParasite"/>
        </authorList>
    </citation>
    <scope>IDENTIFICATION</scope>
</reference>
<keyword evidence="2" id="KW-1185">Reference proteome</keyword>